<sequence length="68" mass="7492">MTAQAQIQGLAEFARQRFTLEHPDDHVVILMHEGEQVAVFSQTGATPDSLQSECAKHLLMENGLRDGS</sequence>
<protein>
    <recommendedName>
        <fullName evidence="2">Roadblock/LAMTOR2 domain-containing protein</fullName>
    </recommendedName>
</protein>
<organism evidence="1">
    <name type="scientific">marine sediment metagenome</name>
    <dbReference type="NCBI Taxonomy" id="412755"/>
    <lineage>
        <taxon>unclassified sequences</taxon>
        <taxon>metagenomes</taxon>
        <taxon>ecological metagenomes</taxon>
    </lineage>
</organism>
<evidence type="ECO:0000313" key="1">
    <source>
        <dbReference type="EMBL" id="GAI45220.1"/>
    </source>
</evidence>
<accession>X1Q2B7</accession>
<dbReference type="EMBL" id="BARV01029498">
    <property type="protein sequence ID" value="GAI45220.1"/>
    <property type="molecule type" value="Genomic_DNA"/>
</dbReference>
<evidence type="ECO:0008006" key="2">
    <source>
        <dbReference type="Google" id="ProtNLM"/>
    </source>
</evidence>
<proteinExistence type="predicted"/>
<name>X1Q2B7_9ZZZZ</name>
<comment type="caution">
    <text evidence="1">The sequence shown here is derived from an EMBL/GenBank/DDBJ whole genome shotgun (WGS) entry which is preliminary data.</text>
</comment>
<reference evidence="1" key="1">
    <citation type="journal article" date="2014" name="Front. Microbiol.">
        <title>High frequency of phylogenetically diverse reductive dehalogenase-homologous genes in deep subseafloor sedimentary metagenomes.</title>
        <authorList>
            <person name="Kawai M."/>
            <person name="Futagami T."/>
            <person name="Toyoda A."/>
            <person name="Takaki Y."/>
            <person name="Nishi S."/>
            <person name="Hori S."/>
            <person name="Arai W."/>
            <person name="Tsubouchi T."/>
            <person name="Morono Y."/>
            <person name="Uchiyama I."/>
            <person name="Ito T."/>
            <person name="Fujiyama A."/>
            <person name="Inagaki F."/>
            <person name="Takami H."/>
        </authorList>
    </citation>
    <scope>NUCLEOTIDE SEQUENCE</scope>
    <source>
        <strain evidence="1">Expedition CK06-06</strain>
    </source>
</reference>
<gene>
    <name evidence="1" type="ORF">S06H3_47028</name>
</gene>
<dbReference type="AlphaFoldDB" id="X1Q2B7"/>